<dbReference type="SUPFAM" id="SSF52540">
    <property type="entry name" value="P-loop containing nucleoside triphosphate hydrolases"/>
    <property type="match status" value="1"/>
</dbReference>
<evidence type="ECO:0000313" key="4">
    <source>
        <dbReference type="EMBL" id="ROT85616.1"/>
    </source>
</evidence>
<protein>
    <recommendedName>
        <fullName evidence="3">Sulfotransferase domain-containing protein</fullName>
    </recommendedName>
</protein>
<dbReference type="Gene3D" id="3.40.50.300">
    <property type="entry name" value="P-loop containing nucleotide triphosphate hydrolases"/>
    <property type="match status" value="1"/>
</dbReference>
<comment type="caution">
    <text evidence="4">The sequence shown here is derived from an EMBL/GenBank/DDBJ whole genome shotgun (WGS) entry which is preliminary data.</text>
</comment>
<evidence type="ECO:0000313" key="5">
    <source>
        <dbReference type="Proteomes" id="UP000283509"/>
    </source>
</evidence>
<dbReference type="EMBL" id="QCYY01000230">
    <property type="protein sequence ID" value="ROT85616.1"/>
    <property type="molecule type" value="Genomic_DNA"/>
</dbReference>
<reference evidence="4 5" key="1">
    <citation type="submission" date="2018-04" db="EMBL/GenBank/DDBJ databases">
        <authorList>
            <person name="Zhang X."/>
            <person name="Yuan J."/>
            <person name="Li F."/>
            <person name="Xiang J."/>
        </authorList>
    </citation>
    <scope>NUCLEOTIDE SEQUENCE [LARGE SCALE GENOMIC DNA]</scope>
    <source>
        <tissue evidence="4">Muscle</tissue>
    </source>
</reference>
<proteinExistence type="inferred from homology"/>
<dbReference type="GO" id="GO:0008146">
    <property type="term" value="F:sulfotransferase activity"/>
    <property type="evidence" value="ECO:0007669"/>
    <property type="project" value="InterPro"/>
</dbReference>
<evidence type="ECO:0000259" key="3">
    <source>
        <dbReference type="Pfam" id="PF00685"/>
    </source>
</evidence>
<gene>
    <name evidence="4" type="ORF">C7M84_010239</name>
</gene>
<sequence length="347" mass="39642">MASEVPFALTPFPQEAQAKIKAKFLGFSNGLVDVGGRHAMPAHYGLFANKYFNYKFQADDVLVMTFPRSGTTWTQEIVWTMRNQLDLDTAAEVPLDTRVPFLELDSIIPVHIRPPSGDAEGFWRLQPATNPLAKDVYLDQVDALASPRTIKTHLPFSLLSPDLVNSCKVVYVARNPKDVSVSFYHQQRLVKAAEYVGSFHEYIVDFWCQDHLLRAPYWSHLAEGWARRHHPNVLFLFYEDMKEDFLRELGRLNSFLGTGLTESQLQTVARHASFSGMKSRGATNPTAALQEAGSFKKGEAEFIRKGTTGDWTNFFTPDLEEKFQEWMEKWQPASREIPFKYHIAKEM</sequence>
<dbReference type="PANTHER" id="PTHR11783">
    <property type="entry name" value="SULFOTRANSFERASE SULT"/>
    <property type="match status" value="1"/>
</dbReference>
<name>A0A423UA90_PENVA</name>
<organism evidence="4 5">
    <name type="scientific">Penaeus vannamei</name>
    <name type="common">Whiteleg shrimp</name>
    <name type="synonym">Litopenaeus vannamei</name>
    <dbReference type="NCBI Taxonomy" id="6689"/>
    <lineage>
        <taxon>Eukaryota</taxon>
        <taxon>Metazoa</taxon>
        <taxon>Ecdysozoa</taxon>
        <taxon>Arthropoda</taxon>
        <taxon>Crustacea</taxon>
        <taxon>Multicrustacea</taxon>
        <taxon>Malacostraca</taxon>
        <taxon>Eumalacostraca</taxon>
        <taxon>Eucarida</taxon>
        <taxon>Decapoda</taxon>
        <taxon>Dendrobranchiata</taxon>
        <taxon>Penaeoidea</taxon>
        <taxon>Penaeidae</taxon>
        <taxon>Penaeus</taxon>
    </lineage>
</organism>
<reference evidence="4 5" key="2">
    <citation type="submission" date="2019-01" db="EMBL/GenBank/DDBJ databases">
        <title>The decoding of complex shrimp genome reveals the adaptation for benthos swimmer, frequently molting mechanism and breeding impact on genome.</title>
        <authorList>
            <person name="Sun Y."/>
            <person name="Gao Y."/>
            <person name="Yu Y."/>
        </authorList>
    </citation>
    <scope>NUCLEOTIDE SEQUENCE [LARGE SCALE GENOMIC DNA]</scope>
    <source>
        <tissue evidence="4">Muscle</tissue>
    </source>
</reference>
<dbReference type="InterPro" id="IPR000863">
    <property type="entry name" value="Sulfotransferase_dom"/>
</dbReference>
<evidence type="ECO:0000256" key="1">
    <source>
        <dbReference type="ARBA" id="ARBA00005771"/>
    </source>
</evidence>
<evidence type="ECO:0000256" key="2">
    <source>
        <dbReference type="ARBA" id="ARBA00022679"/>
    </source>
</evidence>
<keyword evidence="5" id="KW-1185">Reference proteome</keyword>
<feature type="domain" description="Sulfotransferase" evidence="3">
    <location>
        <begin position="59"/>
        <end position="330"/>
    </location>
</feature>
<dbReference type="OrthoDB" id="205623at2759"/>
<dbReference type="AlphaFoldDB" id="A0A423UA90"/>
<comment type="similarity">
    <text evidence="1">Belongs to the sulfotransferase 1 family.</text>
</comment>
<dbReference type="InterPro" id="IPR027417">
    <property type="entry name" value="P-loop_NTPase"/>
</dbReference>
<keyword evidence="2" id="KW-0808">Transferase</keyword>
<dbReference type="Pfam" id="PF00685">
    <property type="entry name" value="Sulfotransfer_1"/>
    <property type="match status" value="1"/>
</dbReference>
<accession>A0A423UA90</accession>
<dbReference type="Proteomes" id="UP000283509">
    <property type="component" value="Unassembled WGS sequence"/>
</dbReference>